<keyword evidence="2" id="KW-0521">NADP</keyword>
<dbReference type="PRINTS" id="PR00069">
    <property type="entry name" value="ALDKETRDTASE"/>
</dbReference>
<dbReference type="Pfam" id="PF00248">
    <property type="entry name" value="Aldo_ket_red"/>
    <property type="match status" value="1"/>
</dbReference>
<evidence type="ECO:0000256" key="3">
    <source>
        <dbReference type="ARBA" id="ARBA00023002"/>
    </source>
</evidence>
<sequence>MKTVKLNNGVEMPIEGYGVYQLSLEETERCVTEALEAGYRSIDTAAAYMNETAVGKAIEKSGIPREELFVTTKLWLQDQGYDNTITAFEASLANLGLDYIDLYLIHQPLGDVYGSWRALEDLYKQGKVRAIGVSNMEAGQMVDLILNSEIKPMVNQMEVHPFFQQIETKKVLDEYDVRMEAWGPLAQGRNKIYENETLQKIADKYKKTIAQVILRWHIERGVIVIPKSTHKERMQENLDIYDFSLTNEDLDLIEAMDSGKSDIVNYHSVEMVKMINSVKIHD</sequence>
<evidence type="ECO:0000256" key="1">
    <source>
        <dbReference type="ARBA" id="ARBA00007905"/>
    </source>
</evidence>
<dbReference type="FunFam" id="3.20.20.100:FF:000015">
    <property type="entry name" value="Oxidoreductase, aldo/keto reductase family"/>
    <property type="match status" value="1"/>
</dbReference>
<evidence type="ECO:0000313" key="9">
    <source>
        <dbReference type="Proteomes" id="UP000051249"/>
    </source>
</evidence>
<evidence type="ECO:0000256" key="4">
    <source>
        <dbReference type="PIRSR" id="PIRSR000097-1"/>
    </source>
</evidence>
<keyword evidence="9" id="KW-1185">Reference proteome</keyword>
<dbReference type="InterPro" id="IPR023210">
    <property type="entry name" value="NADP_OxRdtase_dom"/>
</dbReference>
<dbReference type="PANTHER" id="PTHR43827:SF3">
    <property type="entry name" value="NADP-DEPENDENT OXIDOREDUCTASE DOMAIN-CONTAINING PROTEIN"/>
    <property type="match status" value="1"/>
</dbReference>
<dbReference type="InterPro" id="IPR020471">
    <property type="entry name" value="AKR"/>
</dbReference>
<protein>
    <submittedName>
        <fullName evidence="8">2,5-didehydrogluconate reductase</fullName>
    </submittedName>
</protein>
<keyword evidence="3" id="KW-0560">Oxidoreductase</keyword>
<feature type="domain" description="NADP-dependent oxidoreductase" evidence="7">
    <location>
        <begin position="21"/>
        <end position="256"/>
    </location>
</feature>
<evidence type="ECO:0000259" key="7">
    <source>
        <dbReference type="Pfam" id="PF00248"/>
    </source>
</evidence>
<dbReference type="PROSITE" id="PS00798">
    <property type="entry name" value="ALDOKETO_REDUCTASE_1"/>
    <property type="match status" value="1"/>
</dbReference>
<proteinExistence type="inferred from homology"/>
<accession>A0A0R2NJY3</accession>
<evidence type="ECO:0000256" key="5">
    <source>
        <dbReference type="PIRSR" id="PIRSR000097-2"/>
    </source>
</evidence>
<dbReference type="PIRSF" id="PIRSF000097">
    <property type="entry name" value="AKR"/>
    <property type="match status" value="1"/>
</dbReference>
<dbReference type="PATRIC" id="fig|480391.4.peg.999"/>
<evidence type="ECO:0000256" key="6">
    <source>
        <dbReference type="PIRSR" id="PIRSR000097-3"/>
    </source>
</evidence>
<dbReference type="GO" id="GO:0016616">
    <property type="term" value="F:oxidoreductase activity, acting on the CH-OH group of donors, NAD or NADP as acceptor"/>
    <property type="evidence" value="ECO:0007669"/>
    <property type="project" value="UniProtKB-ARBA"/>
</dbReference>
<dbReference type="SUPFAM" id="SSF51430">
    <property type="entry name" value="NAD(P)-linked oxidoreductase"/>
    <property type="match status" value="1"/>
</dbReference>
<dbReference type="InterPro" id="IPR036812">
    <property type="entry name" value="NAD(P)_OxRdtase_dom_sf"/>
</dbReference>
<feature type="binding site" evidence="5">
    <location>
        <position position="106"/>
    </location>
    <ligand>
        <name>substrate</name>
    </ligand>
</feature>
<gene>
    <name evidence="8" type="ORF">IV88_GL000984</name>
</gene>
<dbReference type="CDD" id="cd19133">
    <property type="entry name" value="AKR_AKR5F1"/>
    <property type="match status" value="1"/>
</dbReference>
<dbReference type="InterPro" id="IPR018170">
    <property type="entry name" value="Aldo/ket_reductase_CS"/>
</dbReference>
<dbReference type="Gene3D" id="3.20.20.100">
    <property type="entry name" value="NADP-dependent oxidoreductase domain"/>
    <property type="match status" value="1"/>
</dbReference>
<comment type="caution">
    <text evidence="8">The sequence shown here is derived from an EMBL/GenBank/DDBJ whole genome shotgun (WGS) entry which is preliminary data.</text>
</comment>
<dbReference type="Proteomes" id="UP000051249">
    <property type="component" value="Unassembled WGS sequence"/>
</dbReference>
<feature type="active site" description="Proton donor" evidence="4">
    <location>
        <position position="48"/>
    </location>
</feature>
<dbReference type="EMBL" id="JQCQ01000003">
    <property type="protein sequence ID" value="KRO26069.1"/>
    <property type="molecule type" value="Genomic_DNA"/>
</dbReference>
<dbReference type="OrthoDB" id="9804790at2"/>
<evidence type="ECO:0000256" key="2">
    <source>
        <dbReference type="ARBA" id="ARBA00022857"/>
    </source>
</evidence>
<dbReference type="AlphaFoldDB" id="A0A0R2NJY3"/>
<name>A0A0R2NJY3_9LACO</name>
<dbReference type="PANTHER" id="PTHR43827">
    <property type="entry name" value="2,5-DIKETO-D-GLUCONIC ACID REDUCTASE"/>
    <property type="match status" value="1"/>
</dbReference>
<feature type="site" description="Lowers pKa of active site Tyr" evidence="6">
    <location>
        <position position="73"/>
    </location>
</feature>
<evidence type="ECO:0000313" key="8">
    <source>
        <dbReference type="EMBL" id="KRO26069.1"/>
    </source>
</evidence>
<comment type="similarity">
    <text evidence="1">Belongs to the aldo/keto reductase family.</text>
</comment>
<dbReference type="PROSITE" id="PS00063">
    <property type="entry name" value="ALDOKETO_REDUCTASE_3"/>
    <property type="match status" value="1"/>
</dbReference>
<dbReference type="RefSeq" id="WP_057797976.1">
    <property type="nucleotide sequence ID" value="NZ_BJZZ01000003.1"/>
</dbReference>
<organism evidence="8 9">
    <name type="scientific">Pediococcus argentinicus</name>
    <dbReference type="NCBI Taxonomy" id="480391"/>
    <lineage>
        <taxon>Bacteria</taxon>
        <taxon>Bacillati</taxon>
        <taxon>Bacillota</taxon>
        <taxon>Bacilli</taxon>
        <taxon>Lactobacillales</taxon>
        <taxon>Lactobacillaceae</taxon>
        <taxon>Pediococcus</taxon>
    </lineage>
</organism>
<reference evidence="8 9" key="1">
    <citation type="journal article" date="2015" name="Genome Announc.">
        <title>Expanding the biotechnology potential of lactobacilli through comparative genomics of 213 strains and associated genera.</title>
        <authorList>
            <person name="Sun Z."/>
            <person name="Harris H.M."/>
            <person name="McCann A."/>
            <person name="Guo C."/>
            <person name="Argimon S."/>
            <person name="Zhang W."/>
            <person name="Yang X."/>
            <person name="Jeffery I.B."/>
            <person name="Cooney J.C."/>
            <person name="Kagawa T.F."/>
            <person name="Liu W."/>
            <person name="Song Y."/>
            <person name="Salvetti E."/>
            <person name="Wrobel A."/>
            <person name="Rasinkangas P."/>
            <person name="Parkhill J."/>
            <person name="Rea M.C."/>
            <person name="O'Sullivan O."/>
            <person name="Ritari J."/>
            <person name="Douillard F.P."/>
            <person name="Paul Ross R."/>
            <person name="Yang R."/>
            <person name="Briner A.E."/>
            <person name="Felis G.E."/>
            <person name="de Vos W.M."/>
            <person name="Barrangou R."/>
            <person name="Klaenhammer T.R."/>
            <person name="Caufield P.W."/>
            <person name="Cui Y."/>
            <person name="Zhang H."/>
            <person name="O'Toole P.W."/>
        </authorList>
    </citation>
    <scope>NUCLEOTIDE SEQUENCE [LARGE SCALE GENOMIC DNA]</scope>
    <source>
        <strain evidence="8 9">DSM 23026</strain>
    </source>
</reference>